<keyword evidence="1" id="KW-0808">Transferase</keyword>
<dbReference type="Proteomes" id="UP000762676">
    <property type="component" value="Unassembled WGS sequence"/>
</dbReference>
<name>A0AAV4GB94_9GAST</name>
<proteinExistence type="predicted"/>
<feature type="non-terminal residue" evidence="1">
    <location>
        <position position="52"/>
    </location>
</feature>
<sequence length="52" mass="6118">MRWLRRLALFCSRIYFVFPWPVFSAGLTRLSEESLTRPPEEVFDILSKLGEG</sequence>
<evidence type="ECO:0000313" key="1">
    <source>
        <dbReference type="EMBL" id="GFR82290.1"/>
    </source>
</evidence>
<reference evidence="1 2" key="1">
    <citation type="journal article" date="2021" name="Elife">
        <title>Chloroplast acquisition without the gene transfer in kleptoplastic sea slugs, Plakobranchus ocellatus.</title>
        <authorList>
            <person name="Maeda T."/>
            <person name="Takahashi S."/>
            <person name="Yoshida T."/>
            <person name="Shimamura S."/>
            <person name="Takaki Y."/>
            <person name="Nagai Y."/>
            <person name="Toyoda A."/>
            <person name="Suzuki Y."/>
            <person name="Arimoto A."/>
            <person name="Ishii H."/>
            <person name="Satoh N."/>
            <person name="Nishiyama T."/>
            <person name="Hasebe M."/>
            <person name="Maruyama T."/>
            <person name="Minagawa J."/>
            <person name="Obokata J."/>
            <person name="Shigenobu S."/>
        </authorList>
    </citation>
    <scope>NUCLEOTIDE SEQUENCE [LARGE SCALE GENOMIC DNA]</scope>
</reference>
<keyword evidence="1" id="KW-0418">Kinase</keyword>
<accession>A0AAV4GB94</accession>
<dbReference type="AlphaFoldDB" id="A0AAV4GB94"/>
<comment type="caution">
    <text evidence="1">The sequence shown here is derived from an EMBL/GenBank/DDBJ whole genome shotgun (WGS) entry which is preliminary data.</text>
</comment>
<keyword evidence="2" id="KW-1185">Reference proteome</keyword>
<gene>
    <name evidence="1" type="ORF">ElyMa_002361300</name>
</gene>
<dbReference type="EMBL" id="BMAT01004889">
    <property type="protein sequence ID" value="GFR82290.1"/>
    <property type="molecule type" value="Genomic_DNA"/>
</dbReference>
<protein>
    <submittedName>
        <fullName evidence="1">Serine/threonine-protein kinase 3</fullName>
    </submittedName>
</protein>
<organism evidence="1 2">
    <name type="scientific">Elysia marginata</name>
    <dbReference type="NCBI Taxonomy" id="1093978"/>
    <lineage>
        <taxon>Eukaryota</taxon>
        <taxon>Metazoa</taxon>
        <taxon>Spiralia</taxon>
        <taxon>Lophotrochozoa</taxon>
        <taxon>Mollusca</taxon>
        <taxon>Gastropoda</taxon>
        <taxon>Heterobranchia</taxon>
        <taxon>Euthyneura</taxon>
        <taxon>Panpulmonata</taxon>
        <taxon>Sacoglossa</taxon>
        <taxon>Placobranchoidea</taxon>
        <taxon>Plakobranchidae</taxon>
        <taxon>Elysia</taxon>
    </lineage>
</organism>
<evidence type="ECO:0000313" key="2">
    <source>
        <dbReference type="Proteomes" id="UP000762676"/>
    </source>
</evidence>
<dbReference type="GO" id="GO:0016301">
    <property type="term" value="F:kinase activity"/>
    <property type="evidence" value="ECO:0007669"/>
    <property type="project" value="UniProtKB-KW"/>
</dbReference>